<organism evidence="2 3">
    <name type="scientific">Portunus trituberculatus</name>
    <name type="common">Swimming crab</name>
    <name type="synonym">Neptunus trituberculatus</name>
    <dbReference type="NCBI Taxonomy" id="210409"/>
    <lineage>
        <taxon>Eukaryota</taxon>
        <taxon>Metazoa</taxon>
        <taxon>Ecdysozoa</taxon>
        <taxon>Arthropoda</taxon>
        <taxon>Crustacea</taxon>
        <taxon>Multicrustacea</taxon>
        <taxon>Malacostraca</taxon>
        <taxon>Eumalacostraca</taxon>
        <taxon>Eucarida</taxon>
        <taxon>Decapoda</taxon>
        <taxon>Pleocyemata</taxon>
        <taxon>Brachyura</taxon>
        <taxon>Eubrachyura</taxon>
        <taxon>Portunoidea</taxon>
        <taxon>Portunidae</taxon>
        <taxon>Portuninae</taxon>
        <taxon>Portunus</taxon>
    </lineage>
</organism>
<gene>
    <name evidence="2" type="ORF">E2C01_006131</name>
</gene>
<dbReference type="Proteomes" id="UP000324222">
    <property type="component" value="Unassembled WGS sequence"/>
</dbReference>
<name>A0A5B7CW29_PORTR</name>
<feature type="compositionally biased region" description="Acidic residues" evidence="1">
    <location>
        <begin position="58"/>
        <end position="83"/>
    </location>
</feature>
<dbReference type="AlphaFoldDB" id="A0A5B7CW29"/>
<dbReference type="EMBL" id="VSRR010000278">
    <property type="protein sequence ID" value="MPC13398.1"/>
    <property type="molecule type" value="Genomic_DNA"/>
</dbReference>
<evidence type="ECO:0000313" key="2">
    <source>
        <dbReference type="EMBL" id="MPC13398.1"/>
    </source>
</evidence>
<evidence type="ECO:0000313" key="3">
    <source>
        <dbReference type="Proteomes" id="UP000324222"/>
    </source>
</evidence>
<protein>
    <submittedName>
        <fullName evidence="2">Uncharacterized protein</fullName>
    </submittedName>
</protein>
<accession>A0A5B7CW29</accession>
<feature type="region of interest" description="Disordered" evidence="1">
    <location>
        <begin position="51"/>
        <end position="89"/>
    </location>
</feature>
<proteinExistence type="predicted"/>
<comment type="caution">
    <text evidence="2">The sequence shown here is derived from an EMBL/GenBank/DDBJ whole genome shotgun (WGS) entry which is preliminary data.</text>
</comment>
<evidence type="ECO:0000256" key="1">
    <source>
        <dbReference type="SAM" id="MobiDB-lite"/>
    </source>
</evidence>
<keyword evidence="3" id="KW-1185">Reference proteome</keyword>
<sequence>MLASALLCGTYESAAFLCVGMHDGALCFSLATEDGKFVFLSRICLAKTELHNEKKEKEEEEEEEEQEEEEQEEEEEEEEEAAKEEEKEI</sequence>
<reference evidence="2 3" key="1">
    <citation type="submission" date="2019-05" db="EMBL/GenBank/DDBJ databases">
        <title>Another draft genome of Portunus trituberculatus and its Hox gene families provides insights of decapod evolution.</title>
        <authorList>
            <person name="Jeong J.-H."/>
            <person name="Song I."/>
            <person name="Kim S."/>
            <person name="Choi T."/>
            <person name="Kim D."/>
            <person name="Ryu S."/>
            <person name="Kim W."/>
        </authorList>
    </citation>
    <scope>NUCLEOTIDE SEQUENCE [LARGE SCALE GENOMIC DNA]</scope>
    <source>
        <tissue evidence="2">Muscle</tissue>
    </source>
</reference>